<dbReference type="Gene3D" id="2.60.200.20">
    <property type="match status" value="1"/>
</dbReference>
<evidence type="ECO:0000313" key="4">
    <source>
        <dbReference type="Proteomes" id="UP000294887"/>
    </source>
</evidence>
<name>A0A4R1F9L8_9GAMM</name>
<keyword evidence="4" id="KW-1185">Reference proteome</keyword>
<evidence type="ECO:0000256" key="1">
    <source>
        <dbReference type="SAM" id="MobiDB-lite"/>
    </source>
</evidence>
<evidence type="ECO:0000313" key="3">
    <source>
        <dbReference type="EMBL" id="TCJ87481.1"/>
    </source>
</evidence>
<proteinExistence type="predicted"/>
<feature type="domain" description="FHA" evidence="2">
    <location>
        <begin position="28"/>
        <end position="78"/>
    </location>
</feature>
<dbReference type="RefSeq" id="WP_131905752.1">
    <property type="nucleotide sequence ID" value="NZ_BAAAFU010000004.1"/>
</dbReference>
<organism evidence="3 4">
    <name type="scientific">Cocleimonas flava</name>
    <dbReference type="NCBI Taxonomy" id="634765"/>
    <lineage>
        <taxon>Bacteria</taxon>
        <taxon>Pseudomonadati</taxon>
        <taxon>Pseudomonadota</taxon>
        <taxon>Gammaproteobacteria</taxon>
        <taxon>Thiotrichales</taxon>
        <taxon>Thiotrichaceae</taxon>
        <taxon>Cocleimonas</taxon>
    </lineage>
</organism>
<sequence>MQLMLKVIQTKNQTPTASMQYEFKESGGTIGRKISNSWVLPDEHRHLSGSHSKIEYDKGSFYIIDTSTNGVFINGNKSPLGKGNRQKVGHGDQLVMGTYSIEVSIIDDESVDKEIPALTSSAGIPTDDLFADLLDDPIEIQSNVEEKISATSEAIDKDSQYMENSIGSDDPFFQSGEFTLDDDHDIPISTKGNTKENHDDIPDLDSFFKPPNVTKQDKDKDQDFFNDIKQDIEIESEDIDAESNDSSAVIPDDWIATDDDKSSIDDLLTGIVDPFSKSEDIDEELPETEIEDIPEISEKEVADIALKADVGVIEDEVEKKDKTDISKAATFNNVEDSNTDFLNYFFEGMGVELKPQTGEFTKEDAYLAGSLFRKSIEGTMEVLQSRAEIKNEMRMDMTTIRPIENNPIKFSITAEEAITKLLLEKSKSQMDSAKAIDEAYDDIKSHQVAVISGIQASLTSVLKRFEPENLIERLERQSPISASIPIHRKAKLWEAFEFLYQTIEGEAEDDFNRLFGQEFAKAYDDQVEKLKNARGDK</sequence>
<dbReference type="AlphaFoldDB" id="A0A4R1F9L8"/>
<gene>
    <name evidence="3" type="ORF">EV695_1991</name>
</gene>
<dbReference type="SUPFAM" id="SSF49879">
    <property type="entry name" value="SMAD/FHA domain"/>
    <property type="match status" value="1"/>
</dbReference>
<protein>
    <submittedName>
        <fullName evidence="3">FHA domain protein</fullName>
    </submittedName>
</protein>
<dbReference type="SMART" id="SM00240">
    <property type="entry name" value="FHA"/>
    <property type="match status" value="1"/>
</dbReference>
<evidence type="ECO:0000259" key="2">
    <source>
        <dbReference type="PROSITE" id="PS50006"/>
    </source>
</evidence>
<dbReference type="Proteomes" id="UP000294887">
    <property type="component" value="Unassembled WGS sequence"/>
</dbReference>
<feature type="region of interest" description="Disordered" evidence="1">
    <location>
        <begin position="183"/>
        <end position="222"/>
    </location>
</feature>
<reference evidence="3 4" key="1">
    <citation type="submission" date="2019-03" db="EMBL/GenBank/DDBJ databases">
        <title>Genomic Encyclopedia of Type Strains, Phase IV (KMG-IV): sequencing the most valuable type-strain genomes for metagenomic binning, comparative biology and taxonomic classification.</title>
        <authorList>
            <person name="Goeker M."/>
        </authorList>
    </citation>
    <scope>NUCLEOTIDE SEQUENCE [LARGE SCALE GENOMIC DNA]</scope>
    <source>
        <strain evidence="3 4">DSM 24830</strain>
    </source>
</reference>
<accession>A0A4R1F9L8</accession>
<dbReference type="InterPro" id="IPR046883">
    <property type="entry name" value="T6SS_FHA_C"/>
</dbReference>
<dbReference type="Pfam" id="PF20232">
    <property type="entry name" value="T6SS_FHA_C"/>
    <property type="match status" value="1"/>
</dbReference>
<dbReference type="NCBIfam" id="TIGR03354">
    <property type="entry name" value="VI_FHA"/>
    <property type="match status" value="1"/>
</dbReference>
<comment type="caution">
    <text evidence="3">The sequence shown here is derived from an EMBL/GenBank/DDBJ whole genome shotgun (WGS) entry which is preliminary data.</text>
</comment>
<dbReference type="PROSITE" id="PS50006">
    <property type="entry name" value="FHA_DOMAIN"/>
    <property type="match status" value="1"/>
</dbReference>
<dbReference type="InterPro" id="IPR000253">
    <property type="entry name" value="FHA_dom"/>
</dbReference>
<dbReference type="Pfam" id="PF00498">
    <property type="entry name" value="FHA"/>
    <property type="match status" value="1"/>
</dbReference>
<dbReference type="OrthoDB" id="273564at2"/>
<dbReference type="EMBL" id="SMFQ01000003">
    <property type="protein sequence ID" value="TCJ87481.1"/>
    <property type="molecule type" value="Genomic_DNA"/>
</dbReference>
<dbReference type="InterPro" id="IPR017735">
    <property type="entry name" value="T6SS_FHA"/>
</dbReference>
<dbReference type="CDD" id="cd00060">
    <property type="entry name" value="FHA"/>
    <property type="match status" value="1"/>
</dbReference>
<dbReference type="InterPro" id="IPR008984">
    <property type="entry name" value="SMAD_FHA_dom_sf"/>
</dbReference>